<accession>A0AAD3Y6U3</accession>
<comment type="caution">
    <text evidence="1">The sequence shown here is derived from an EMBL/GenBank/DDBJ whole genome shotgun (WGS) entry which is preliminary data.</text>
</comment>
<protein>
    <submittedName>
        <fullName evidence="1">Uncharacterized protein</fullName>
    </submittedName>
</protein>
<evidence type="ECO:0000313" key="2">
    <source>
        <dbReference type="Proteomes" id="UP001279734"/>
    </source>
</evidence>
<name>A0AAD3Y6U3_NEPGR</name>
<reference evidence="1" key="1">
    <citation type="submission" date="2023-05" db="EMBL/GenBank/DDBJ databases">
        <title>Nepenthes gracilis genome sequencing.</title>
        <authorList>
            <person name="Fukushima K."/>
        </authorList>
    </citation>
    <scope>NUCLEOTIDE SEQUENCE</scope>
    <source>
        <strain evidence="1">SING2019-196</strain>
    </source>
</reference>
<organism evidence="1 2">
    <name type="scientific">Nepenthes gracilis</name>
    <name type="common">Slender pitcher plant</name>
    <dbReference type="NCBI Taxonomy" id="150966"/>
    <lineage>
        <taxon>Eukaryota</taxon>
        <taxon>Viridiplantae</taxon>
        <taxon>Streptophyta</taxon>
        <taxon>Embryophyta</taxon>
        <taxon>Tracheophyta</taxon>
        <taxon>Spermatophyta</taxon>
        <taxon>Magnoliopsida</taxon>
        <taxon>eudicotyledons</taxon>
        <taxon>Gunneridae</taxon>
        <taxon>Pentapetalae</taxon>
        <taxon>Caryophyllales</taxon>
        <taxon>Nepenthaceae</taxon>
        <taxon>Nepenthes</taxon>
    </lineage>
</organism>
<sequence length="120" mass="12797">MSATTGCPAPRLPCATAVWRLRSHPRASLLLTPLAVARHWLSGATAVPHHAVRAPQAVRAPRLSARLSGGSAERQALRSLYPVQREISGSIIEGFESYFTGIRNRGLGVVNGVCGALFSR</sequence>
<dbReference type="Proteomes" id="UP001279734">
    <property type="component" value="Unassembled WGS sequence"/>
</dbReference>
<proteinExistence type="predicted"/>
<evidence type="ECO:0000313" key="1">
    <source>
        <dbReference type="EMBL" id="GMH28861.1"/>
    </source>
</evidence>
<dbReference type="AlphaFoldDB" id="A0AAD3Y6U3"/>
<dbReference type="EMBL" id="BSYO01000035">
    <property type="protein sequence ID" value="GMH28861.1"/>
    <property type="molecule type" value="Genomic_DNA"/>
</dbReference>
<keyword evidence="2" id="KW-1185">Reference proteome</keyword>
<gene>
    <name evidence="1" type="ORF">Nepgr_030704</name>
</gene>